<proteinExistence type="predicted"/>
<dbReference type="EMBL" id="RWGY01000051">
    <property type="protein sequence ID" value="TVU06304.1"/>
    <property type="molecule type" value="Genomic_DNA"/>
</dbReference>
<name>A0A5J9T4X8_9POAL</name>
<gene>
    <name evidence="1" type="ORF">EJB05_49511</name>
</gene>
<organism evidence="1 2">
    <name type="scientific">Eragrostis curvula</name>
    <name type="common">weeping love grass</name>
    <dbReference type="NCBI Taxonomy" id="38414"/>
    <lineage>
        <taxon>Eukaryota</taxon>
        <taxon>Viridiplantae</taxon>
        <taxon>Streptophyta</taxon>
        <taxon>Embryophyta</taxon>
        <taxon>Tracheophyta</taxon>
        <taxon>Spermatophyta</taxon>
        <taxon>Magnoliopsida</taxon>
        <taxon>Liliopsida</taxon>
        <taxon>Poales</taxon>
        <taxon>Poaceae</taxon>
        <taxon>PACMAD clade</taxon>
        <taxon>Chloridoideae</taxon>
        <taxon>Eragrostideae</taxon>
        <taxon>Eragrostidinae</taxon>
        <taxon>Eragrostis</taxon>
    </lineage>
</organism>
<reference evidence="1 2" key="1">
    <citation type="journal article" date="2019" name="Sci. Rep.">
        <title>A high-quality genome of Eragrostis curvula grass provides insights into Poaceae evolution and supports new strategies to enhance forage quality.</title>
        <authorList>
            <person name="Carballo J."/>
            <person name="Santos B.A.C.M."/>
            <person name="Zappacosta D."/>
            <person name="Garbus I."/>
            <person name="Selva J.P."/>
            <person name="Gallo C.A."/>
            <person name="Diaz A."/>
            <person name="Albertini E."/>
            <person name="Caccamo M."/>
            <person name="Echenique V."/>
        </authorList>
    </citation>
    <scope>NUCLEOTIDE SEQUENCE [LARGE SCALE GENOMIC DNA]</scope>
    <source>
        <strain evidence="2">cv. Victoria</strain>
        <tissue evidence="1">Leaf</tissue>
    </source>
</reference>
<accession>A0A5J9T4X8</accession>
<sequence>MGRLPGRLLRHRDLRLRRAQEGGPLELHRRRRRHVGFVCRAPGRRGGQLIGASFLAGVVAMRWTADFLCSRLSMYHDETRKPAPVAIITTKGEKGAVWGNKILLYGQNLSNFVASAAMPYQLPQLSQGGSGARYQYHRMSVYIS</sequence>
<keyword evidence="2" id="KW-1185">Reference proteome</keyword>
<comment type="caution">
    <text evidence="1">The sequence shown here is derived from an EMBL/GenBank/DDBJ whole genome shotgun (WGS) entry which is preliminary data.</text>
</comment>
<dbReference type="AlphaFoldDB" id="A0A5J9T4X8"/>
<evidence type="ECO:0000313" key="1">
    <source>
        <dbReference type="EMBL" id="TVU06304.1"/>
    </source>
</evidence>
<dbReference type="Gramene" id="TVU06304">
    <property type="protein sequence ID" value="TVU06304"/>
    <property type="gene ID" value="EJB05_49511"/>
</dbReference>
<evidence type="ECO:0000313" key="2">
    <source>
        <dbReference type="Proteomes" id="UP000324897"/>
    </source>
</evidence>
<protein>
    <submittedName>
        <fullName evidence="1">Uncharacterized protein</fullName>
    </submittedName>
</protein>
<dbReference type="Proteomes" id="UP000324897">
    <property type="component" value="Unassembled WGS sequence"/>
</dbReference>